<proteinExistence type="predicted"/>
<evidence type="ECO:0008006" key="3">
    <source>
        <dbReference type="Google" id="ProtNLM"/>
    </source>
</evidence>
<comment type="caution">
    <text evidence="1">The sequence shown here is derived from an EMBL/GenBank/DDBJ whole genome shotgun (WGS) entry which is preliminary data.</text>
</comment>
<dbReference type="AlphaFoldDB" id="A0A120EDM3"/>
<reference evidence="1 2" key="1">
    <citation type="submission" date="2016-01" db="EMBL/GenBank/DDBJ databases">
        <authorList>
            <person name="McClelland M."/>
            <person name="Jain A."/>
            <person name="Saraogi P."/>
            <person name="Mendelson R."/>
            <person name="Westerman R."/>
            <person name="SanMiguel P."/>
            <person name="Csonka L."/>
        </authorList>
    </citation>
    <scope>NUCLEOTIDE SEQUENCE [LARGE SCALE GENOMIC DNA]</scope>
    <source>
        <strain evidence="1 2">PE8-15</strain>
    </source>
</reference>
<gene>
    <name evidence="1" type="ORF">AWW70_21415</name>
</gene>
<accession>A0A120EDM3</accession>
<protein>
    <recommendedName>
        <fullName evidence="3">Sulfotransferase family protein</fullName>
    </recommendedName>
</protein>
<dbReference type="EMBL" id="LRPH01000074">
    <property type="protein sequence ID" value="KWU57735.1"/>
    <property type="molecule type" value="Genomic_DNA"/>
</dbReference>
<dbReference type="SUPFAM" id="SSF52540">
    <property type="entry name" value="P-loop containing nucleoside triphosphate hydrolases"/>
    <property type="match status" value="1"/>
</dbReference>
<name>A0A120EDM3_BACMY</name>
<dbReference type="InterPro" id="IPR027417">
    <property type="entry name" value="P-loop_NTPase"/>
</dbReference>
<sequence length="235" mass="27537">MNGVGNLNDLPKGKLFLVLALHRSGSSAVAGVLDLLGVNMGDNLLEATPANVKGYFENINFVMLNEKILEVLNMTWMTPRLRRKIFESEFQLVQSELLLDECKSLFSKEVKLIWGLKDPRILLTFDFWKSYLEEISDITYVFVWRPVEESIKSLSYRDNIDLKLAKDILNVYYKNLIYYREELKRTNNDIVDIHFKDLLKDPGIFVEKINLRLNQDHNYNLDLIKDFLDIDLKHF</sequence>
<dbReference type="Gene3D" id="3.40.50.300">
    <property type="entry name" value="P-loop containing nucleotide triphosphate hydrolases"/>
    <property type="match status" value="1"/>
</dbReference>
<evidence type="ECO:0000313" key="2">
    <source>
        <dbReference type="Proteomes" id="UP000065797"/>
    </source>
</evidence>
<dbReference type="Proteomes" id="UP000065797">
    <property type="component" value="Unassembled WGS sequence"/>
</dbReference>
<evidence type="ECO:0000313" key="1">
    <source>
        <dbReference type="EMBL" id="KWU57735.1"/>
    </source>
</evidence>
<organism evidence="1 2">
    <name type="scientific">Bacillus mycoides</name>
    <dbReference type="NCBI Taxonomy" id="1405"/>
    <lineage>
        <taxon>Bacteria</taxon>
        <taxon>Bacillati</taxon>
        <taxon>Bacillota</taxon>
        <taxon>Bacilli</taxon>
        <taxon>Bacillales</taxon>
        <taxon>Bacillaceae</taxon>
        <taxon>Bacillus</taxon>
        <taxon>Bacillus cereus group</taxon>
    </lineage>
</organism>